<name>A0AAV9DNA9_ACOCL</name>
<reference evidence="2" key="2">
    <citation type="submission" date="2023-06" db="EMBL/GenBank/DDBJ databases">
        <authorList>
            <person name="Ma L."/>
            <person name="Liu K.-W."/>
            <person name="Li Z."/>
            <person name="Hsiao Y.-Y."/>
            <person name="Qi Y."/>
            <person name="Fu T."/>
            <person name="Tang G."/>
            <person name="Zhang D."/>
            <person name="Sun W.-H."/>
            <person name="Liu D.-K."/>
            <person name="Li Y."/>
            <person name="Chen G.-Z."/>
            <person name="Liu X.-D."/>
            <person name="Liao X.-Y."/>
            <person name="Jiang Y.-T."/>
            <person name="Yu X."/>
            <person name="Hao Y."/>
            <person name="Huang J."/>
            <person name="Zhao X.-W."/>
            <person name="Ke S."/>
            <person name="Chen Y.-Y."/>
            <person name="Wu W.-L."/>
            <person name="Hsu J.-L."/>
            <person name="Lin Y.-F."/>
            <person name="Huang M.-D."/>
            <person name="Li C.-Y."/>
            <person name="Huang L."/>
            <person name="Wang Z.-W."/>
            <person name="Zhao X."/>
            <person name="Zhong W.-Y."/>
            <person name="Peng D.-H."/>
            <person name="Ahmad S."/>
            <person name="Lan S."/>
            <person name="Zhang J.-S."/>
            <person name="Tsai W.-C."/>
            <person name="Van De Peer Y."/>
            <person name="Liu Z.-J."/>
        </authorList>
    </citation>
    <scope>NUCLEOTIDE SEQUENCE</scope>
    <source>
        <strain evidence="2">CP</strain>
        <tissue evidence="2">Leaves</tissue>
    </source>
</reference>
<reference evidence="2" key="1">
    <citation type="journal article" date="2023" name="Nat. Commun.">
        <title>Diploid and tetraploid genomes of Acorus and the evolution of monocots.</title>
        <authorList>
            <person name="Ma L."/>
            <person name="Liu K.W."/>
            <person name="Li Z."/>
            <person name="Hsiao Y.Y."/>
            <person name="Qi Y."/>
            <person name="Fu T."/>
            <person name="Tang G.D."/>
            <person name="Zhang D."/>
            <person name="Sun W.H."/>
            <person name="Liu D.K."/>
            <person name="Li Y."/>
            <person name="Chen G.Z."/>
            <person name="Liu X.D."/>
            <person name="Liao X.Y."/>
            <person name="Jiang Y.T."/>
            <person name="Yu X."/>
            <person name="Hao Y."/>
            <person name="Huang J."/>
            <person name="Zhao X.W."/>
            <person name="Ke S."/>
            <person name="Chen Y.Y."/>
            <person name="Wu W.L."/>
            <person name="Hsu J.L."/>
            <person name="Lin Y.F."/>
            <person name="Huang M.D."/>
            <person name="Li C.Y."/>
            <person name="Huang L."/>
            <person name="Wang Z.W."/>
            <person name="Zhao X."/>
            <person name="Zhong W.Y."/>
            <person name="Peng D.H."/>
            <person name="Ahmad S."/>
            <person name="Lan S."/>
            <person name="Zhang J.S."/>
            <person name="Tsai W.C."/>
            <person name="Van de Peer Y."/>
            <person name="Liu Z.J."/>
        </authorList>
    </citation>
    <scope>NUCLEOTIDE SEQUENCE</scope>
    <source>
        <strain evidence="2">CP</strain>
    </source>
</reference>
<gene>
    <name evidence="2" type="ORF">QJS10_CPB12g01689</name>
</gene>
<dbReference type="AlphaFoldDB" id="A0AAV9DNA9"/>
<feature type="compositionally biased region" description="Basic residues" evidence="1">
    <location>
        <begin position="20"/>
        <end position="30"/>
    </location>
</feature>
<comment type="caution">
    <text evidence="2">The sequence shown here is derived from an EMBL/GenBank/DDBJ whole genome shotgun (WGS) entry which is preliminary data.</text>
</comment>
<proteinExistence type="predicted"/>
<evidence type="ECO:0000313" key="2">
    <source>
        <dbReference type="EMBL" id="KAK1302713.1"/>
    </source>
</evidence>
<protein>
    <submittedName>
        <fullName evidence="2">Uncharacterized protein</fullName>
    </submittedName>
</protein>
<feature type="region of interest" description="Disordered" evidence="1">
    <location>
        <begin position="1"/>
        <end position="49"/>
    </location>
</feature>
<sequence length="139" mass="15762">MRKTMLGSAFQVQATEKNLHTKKNKRRRPSSSRSSTPDDENPSSSAFDVPDHHLLFNLHYSLAGRGEQSRIRVGKPQLTGRKDESLVGDDLTLDPVKQSFSLALKGLIFSFRTPIFSQPKFSIPRFCFPFRMPEPTVQI</sequence>
<dbReference type="EMBL" id="JAUJYO010000012">
    <property type="protein sequence ID" value="KAK1302713.1"/>
    <property type="molecule type" value="Genomic_DNA"/>
</dbReference>
<evidence type="ECO:0000313" key="3">
    <source>
        <dbReference type="Proteomes" id="UP001180020"/>
    </source>
</evidence>
<accession>A0AAV9DNA9</accession>
<organism evidence="2 3">
    <name type="scientific">Acorus calamus</name>
    <name type="common">Sweet flag</name>
    <dbReference type="NCBI Taxonomy" id="4465"/>
    <lineage>
        <taxon>Eukaryota</taxon>
        <taxon>Viridiplantae</taxon>
        <taxon>Streptophyta</taxon>
        <taxon>Embryophyta</taxon>
        <taxon>Tracheophyta</taxon>
        <taxon>Spermatophyta</taxon>
        <taxon>Magnoliopsida</taxon>
        <taxon>Liliopsida</taxon>
        <taxon>Acoraceae</taxon>
        <taxon>Acorus</taxon>
    </lineage>
</organism>
<keyword evidence="3" id="KW-1185">Reference proteome</keyword>
<dbReference type="Proteomes" id="UP001180020">
    <property type="component" value="Unassembled WGS sequence"/>
</dbReference>
<evidence type="ECO:0000256" key="1">
    <source>
        <dbReference type="SAM" id="MobiDB-lite"/>
    </source>
</evidence>